<reference evidence="1" key="1">
    <citation type="submission" date="2023-08" db="EMBL/GenBank/DDBJ databases">
        <title>Black Yeasts Isolated from many extreme environments.</title>
        <authorList>
            <person name="Coleine C."/>
            <person name="Stajich J.E."/>
            <person name="Selbmann L."/>
        </authorList>
    </citation>
    <scope>NUCLEOTIDE SEQUENCE</scope>
    <source>
        <strain evidence="1">CCFEE 5810</strain>
    </source>
</reference>
<evidence type="ECO:0000313" key="2">
    <source>
        <dbReference type="Proteomes" id="UP001310594"/>
    </source>
</evidence>
<organism evidence="1 2">
    <name type="scientific">Elasticomyces elasticus</name>
    <dbReference type="NCBI Taxonomy" id="574655"/>
    <lineage>
        <taxon>Eukaryota</taxon>
        <taxon>Fungi</taxon>
        <taxon>Dikarya</taxon>
        <taxon>Ascomycota</taxon>
        <taxon>Pezizomycotina</taxon>
        <taxon>Dothideomycetes</taxon>
        <taxon>Dothideomycetidae</taxon>
        <taxon>Mycosphaerellales</taxon>
        <taxon>Teratosphaeriaceae</taxon>
        <taxon>Elasticomyces</taxon>
    </lineage>
</organism>
<dbReference type="Proteomes" id="UP001310594">
    <property type="component" value="Unassembled WGS sequence"/>
</dbReference>
<evidence type="ECO:0000313" key="1">
    <source>
        <dbReference type="EMBL" id="KAK5696207.1"/>
    </source>
</evidence>
<dbReference type="AlphaFoldDB" id="A0AAN7W3R8"/>
<comment type="caution">
    <text evidence="1">The sequence shown here is derived from an EMBL/GenBank/DDBJ whole genome shotgun (WGS) entry which is preliminary data.</text>
</comment>
<gene>
    <name evidence="1" type="ORF">LTR97_008627</name>
</gene>
<proteinExistence type="predicted"/>
<sequence>MATDMLGADTLSFPTVKQGMMGEVSTQIADHITFKSKSPLKDLPAELVELITLCLPHLDQAALRKTCRELEAKTQRPFALTNFSDKTFLLRDPWSMQTLVDISRYRIFMPLQLEPSIELSCTKTDTQDIEYKRIRKEHERQWRFSIWQQSLSDALKNFAVVGACVSIEFDTAERDSTNHITLGAEHACNPCGRARMKRCMGYEQYVYAPLSPSIGWKIDGMLRTILDSGCHVERLVMRQVGASVPTRLFVTSRNQELYAASHTLATLDKIDLSIYSTNSCLDDFDRFVVGFISFIQHARQLKHLTLRRELYPGWRTSDPLVDALLRADGLPRLCILEMLLWSARAADLLDFLRRHARTTRRVATGQMVESERAEGPDDTGRQLYADVLDAGPQLEQFSVGGWDYIRGKRDCGLFGGTG</sequence>
<name>A0AAN7W3R8_9PEZI</name>
<dbReference type="EMBL" id="JAVRQU010000013">
    <property type="protein sequence ID" value="KAK5696207.1"/>
    <property type="molecule type" value="Genomic_DNA"/>
</dbReference>
<accession>A0AAN7W3R8</accession>
<evidence type="ECO:0008006" key="3">
    <source>
        <dbReference type="Google" id="ProtNLM"/>
    </source>
</evidence>
<protein>
    <recommendedName>
        <fullName evidence="3">F-box domain-containing protein</fullName>
    </recommendedName>
</protein>